<gene>
    <name evidence="6" type="ORF">Poli38472_000377</name>
</gene>
<reference evidence="6" key="1">
    <citation type="submission" date="2019-03" db="EMBL/GenBank/DDBJ databases">
        <title>Long read genome sequence of the mycoparasitic Pythium oligandrum ATCC 38472 isolated from sugarbeet rhizosphere.</title>
        <authorList>
            <person name="Gaulin E."/>
        </authorList>
    </citation>
    <scope>NUCLEOTIDE SEQUENCE</scope>
    <source>
        <strain evidence="6">ATCC 38472_TT</strain>
    </source>
</reference>
<dbReference type="OrthoDB" id="165798at2759"/>
<proteinExistence type="predicted"/>
<comment type="subcellular location">
    <subcellularLocation>
        <location evidence="1">Nucleus</location>
    </subcellularLocation>
</comment>
<protein>
    <submittedName>
        <fullName evidence="6">Uncharacterized protein</fullName>
    </submittedName>
</protein>
<feature type="region of interest" description="Disordered" evidence="5">
    <location>
        <begin position="88"/>
        <end position="126"/>
    </location>
</feature>
<evidence type="ECO:0000256" key="5">
    <source>
        <dbReference type="SAM" id="MobiDB-lite"/>
    </source>
</evidence>
<accession>A0A8K1CCK8</accession>
<dbReference type="AlphaFoldDB" id="A0A8K1CCK8"/>
<keyword evidence="3" id="KW-0804">Transcription</keyword>
<dbReference type="GO" id="GO:0006366">
    <property type="term" value="P:transcription by RNA polymerase II"/>
    <property type="evidence" value="ECO:0007669"/>
    <property type="project" value="InterPro"/>
</dbReference>
<feature type="compositionally biased region" description="Low complexity" evidence="5">
    <location>
        <begin position="481"/>
        <end position="498"/>
    </location>
</feature>
<keyword evidence="2" id="KW-0805">Transcription regulation</keyword>
<dbReference type="EMBL" id="SPLM01000108">
    <property type="protein sequence ID" value="TMW60335.1"/>
    <property type="molecule type" value="Genomic_DNA"/>
</dbReference>
<dbReference type="PANTHER" id="PTHR11380:SF5">
    <property type="entry name" value="TRANSCRIPTION INITIATION FACTOR TFIID SUBUNIT 13"/>
    <property type="match status" value="1"/>
</dbReference>
<dbReference type="GO" id="GO:0005634">
    <property type="term" value="C:nucleus"/>
    <property type="evidence" value="ECO:0007669"/>
    <property type="project" value="UniProtKB-SubCell"/>
</dbReference>
<evidence type="ECO:0000313" key="6">
    <source>
        <dbReference type="EMBL" id="TMW60335.1"/>
    </source>
</evidence>
<evidence type="ECO:0000256" key="4">
    <source>
        <dbReference type="ARBA" id="ARBA00023242"/>
    </source>
</evidence>
<evidence type="ECO:0000256" key="3">
    <source>
        <dbReference type="ARBA" id="ARBA00023163"/>
    </source>
</evidence>
<dbReference type="InterPro" id="IPR003195">
    <property type="entry name" value="TFIID_TAF13"/>
</dbReference>
<dbReference type="PANTHER" id="PTHR11380">
    <property type="entry name" value="TRANSCRIPTION INITIATION FACTOR TFIID/SUPT3-RELATED"/>
    <property type="match status" value="1"/>
</dbReference>
<comment type="caution">
    <text evidence="6">The sequence shown here is derived from an EMBL/GenBank/DDBJ whole genome shotgun (WGS) entry which is preliminary data.</text>
</comment>
<dbReference type="Proteomes" id="UP000794436">
    <property type="component" value="Unassembled WGS sequence"/>
</dbReference>
<organism evidence="6 7">
    <name type="scientific">Pythium oligandrum</name>
    <name type="common">Mycoparasitic fungus</name>
    <dbReference type="NCBI Taxonomy" id="41045"/>
    <lineage>
        <taxon>Eukaryota</taxon>
        <taxon>Sar</taxon>
        <taxon>Stramenopiles</taxon>
        <taxon>Oomycota</taxon>
        <taxon>Peronosporomycetes</taxon>
        <taxon>Pythiales</taxon>
        <taxon>Pythiaceae</taxon>
        <taxon>Pythium</taxon>
    </lineage>
</organism>
<feature type="compositionally biased region" description="Low complexity" evidence="5">
    <location>
        <begin position="109"/>
        <end position="125"/>
    </location>
</feature>
<evidence type="ECO:0000256" key="1">
    <source>
        <dbReference type="ARBA" id="ARBA00004123"/>
    </source>
</evidence>
<evidence type="ECO:0000256" key="2">
    <source>
        <dbReference type="ARBA" id="ARBA00023015"/>
    </source>
</evidence>
<keyword evidence="4" id="KW-0539">Nucleus</keyword>
<evidence type="ECO:0000313" key="7">
    <source>
        <dbReference type="Proteomes" id="UP000794436"/>
    </source>
</evidence>
<sequence length="512" mass="57549">MWTPLSQPPGRKWRICSMEATETMDMTPEETEETEYGLKDLAQLPLLEQVHRLFHAIQQKYPYTETTAWKTMPLEQKKRMLEYIRERRAKRGDQPMQSTSVEVSVEAQTENATTESATTPEPSSAVKTDPYLQMLQKRSLRITTVEGNATHPNSSYVSDQQQAAVYVENPSRRQFKARWKVVDAEFYENTECKCGKTHEDPLAGGSAGGSGTKAAATSLLATMSAMMTTFGDTSRPCETAVKQVKTAVGAYLRECLAPLMDDGEVNAPCLRTLVEIFAEEAAYYGRWREFRGETKPQEQDLEEVEEEELAEELDLFAVSEADAVFNESFLERIRFADERTQAMDWSIYDLFAKSRKLNFMSHKGAPFRQWLKLGTCSRASLEFMNFVTYHNIGRLVEMAIKQRTGGSLQVLESPLMKEDIVAVNEQFMTEARQRPSSPDDLTEETPSDGPEKNEDSVLSLLPPPAKTRRLDDATSTRSAPSIATSTGSKATSSAAAAPRAPPQRLTRLKRLR</sequence>
<feature type="compositionally biased region" description="Polar residues" evidence="5">
    <location>
        <begin position="95"/>
        <end position="108"/>
    </location>
</feature>
<keyword evidence="7" id="KW-1185">Reference proteome</keyword>
<feature type="region of interest" description="Disordered" evidence="5">
    <location>
        <begin position="429"/>
        <end position="512"/>
    </location>
</feature>
<name>A0A8K1CCK8_PYTOL</name>